<feature type="region of interest" description="Disordered" evidence="1">
    <location>
        <begin position="41"/>
        <end position="78"/>
    </location>
</feature>
<keyword evidence="4" id="KW-1185">Reference proteome</keyword>
<dbReference type="Gene3D" id="2.60.120.10">
    <property type="entry name" value="Jelly Rolls"/>
    <property type="match status" value="1"/>
</dbReference>
<dbReference type="CDD" id="cd06981">
    <property type="entry name" value="cupin_reut_a1446"/>
    <property type="match status" value="1"/>
</dbReference>
<dbReference type="OrthoDB" id="9798585at2"/>
<feature type="compositionally biased region" description="Basic and acidic residues" evidence="1">
    <location>
        <begin position="1"/>
        <end position="17"/>
    </location>
</feature>
<organism evidence="3 4">
    <name type="scientific">Teichococcus aestuarii</name>
    <dbReference type="NCBI Taxonomy" id="568898"/>
    <lineage>
        <taxon>Bacteria</taxon>
        <taxon>Pseudomonadati</taxon>
        <taxon>Pseudomonadota</taxon>
        <taxon>Alphaproteobacteria</taxon>
        <taxon>Acetobacterales</taxon>
        <taxon>Roseomonadaceae</taxon>
        <taxon>Roseomonas</taxon>
    </lineage>
</organism>
<protein>
    <recommendedName>
        <fullName evidence="2">Cupin type-2 domain-containing protein</fullName>
    </recommendedName>
</protein>
<evidence type="ECO:0000259" key="2">
    <source>
        <dbReference type="Pfam" id="PF07883"/>
    </source>
</evidence>
<dbReference type="InterPro" id="IPR013096">
    <property type="entry name" value="Cupin_2"/>
</dbReference>
<dbReference type="AlphaFoldDB" id="A0A2U1V597"/>
<evidence type="ECO:0000256" key="1">
    <source>
        <dbReference type="SAM" id="MobiDB-lite"/>
    </source>
</evidence>
<dbReference type="EMBL" id="PDOA01000005">
    <property type="protein sequence ID" value="PWC29090.1"/>
    <property type="molecule type" value="Genomic_DNA"/>
</dbReference>
<sequence length="177" mass="19346">MNLLDDDLRRRRDDLPRQRNRPATASYNQWLQREGHRFVITGGGEDRDGADGNARQADSARGPTFGHLSEGGPRPAPGEETFLDLLTAPGGARVERILSRGAASAPDFWYEQACDEFVLVISGGAVLAFEDGSERRLEAGDYAILPAFCRHRVAWTDSAGETVWLAVHMPPAATSQV</sequence>
<dbReference type="InterPro" id="IPR011051">
    <property type="entry name" value="RmlC_Cupin_sf"/>
</dbReference>
<evidence type="ECO:0000313" key="4">
    <source>
        <dbReference type="Proteomes" id="UP000245048"/>
    </source>
</evidence>
<dbReference type="InterPro" id="IPR014710">
    <property type="entry name" value="RmlC-like_jellyroll"/>
</dbReference>
<gene>
    <name evidence="3" type="ORF">CR165_10775</name>
</gene>
<dbReference type="Pfam" id="PF07883">
    <property type="entry name" value="Cupin_2"/>
    <property type="match status" value="1"/>
</dbReference>
<dbReference type="Proteomes" id="UP000245048">
    <property type="component" value="Unassembled WGS sequence"/>
</dbReference>
<feature type="region of interest" description="Disordered" evidence="1">
    <location>
        <begin position="1"/>
        <end position="28"/>
    </location>
</feature>
<comment type="caution">
    <text evidence="3">The sequence shown here is derived from an EMBL/GenBank/DDBJ whole genome shotgun (WGS) entry which is preliminary data.</text>
</comment>
<reference evidence="4" key="1">
    <citation type="submission" date="2017-10" db="EMBL/GenBank/DDBJ databases">
        <authorList>
            <person name="Toshchakov S.V."/>
            <person name="Goeva M.A."/>
        </authorList>
    </citation>
    <scope>NUCLEOTIDE SEQUENCE [LARGE SCALE GENOMIC DNA]</scope>
    <source>
        <strain evidence="4">JR1/69-1-13</strain>
    </source>
</reference>
<dbReference type="SUPFAM" id="SSF51182">
    <property type="entry name" value="RmlC-like cupins"/>
    <property type="match status" value="1"/>
</dbReference>
<name>A0A2U1V597_9PROT</name>
<proteinExistence type="predicted"/>
<accession>A0A2U1V597</accession>
<feature type="domain" description="Cupin type-2" evidence="2">
    <location>
        <begin position="101"/>
        <end position="167"/>
    </location>
</feature>
<evidence type="ECO:0000313" key="3">
    <source>
        <dbReference type="EMBL" id="PWC29090.1"/>
    </source>
</evidence>